<dbReference type="CDD" id="cd02908">
    <property type="entry name" value="Macro_OAADPr_deacetylase"/>
    <property type="match status" value="1"/>
</dbReference>
<comment type="caution">
    <text evidence="2">The sequence shown here is derived from an EMBL/GenBank/DDBJ whole genome shotgun (WGS) entry which is preliminary data.</text>
</comment>
<dbReference type="Proteomes" id="UP000190080">
    <property type="component" value="Unassembled WGS sequence"/>
</dbReference>
<dbReference type="NCBIfam" id="NF001664">
    <property type="entry name" value="PRK00431.1-6"/>
    <property type="match status" value="1"/>
</dbReference>
<gene>
    <name evidence="2" type="primary">ymdB</name>
    <name evidence="2" type="ORF">CLORY_17410</name>
</gene>
<dbReference type="PROSITE" id="PS51154">
    <property type="entry name" value="MACRO"/>
    <property type="match status" value="1"/>
</dbReference>
<dbReference type="PANTHER" id="PTHR11106:SF27">
    <property type="entry name" value="MACRO DOMAIN-CONTAINING PROTEIN"/>
    <property type="match status" value="1"/>
</dbReference>
<organism evidence="2 3">
    <name type="scientific">Clostridium oryzae</name>
    <dbReference type="NCBI Taxonomy" id="1450648"/>
    <lineage>
        <taxon>Bacteria</taxon>
        <taxon>Bacillati</taxon>
        <taxon>Bacillota</taxon>
        <taxon>Clostridia</taxon>
        <taxon>Eubacteriales</taxon>
        <taxon>Clostridiaceae</taxon>
        <taxon>Clostridium</taxon>
    </lineage>
</organism>
<keyword evidence="3" id="KW-1185">Reference proteome</keyword>
<proteinExistence type="predicted"/>
<accession>A0A1V4IRG1</accession>
<sequence>MLDRDKIRIVKGDIIKQEVDAIVNAANNGLLGGSGVDGAIHAAGGRKILEECKAIISKIGSLKTGEAVITSGGNLKAKYVIHTVGPIWRGGNSNEEIFLTNAYKNSLKLAAEQGIKTIAFPCISAGVYGYPKEQAAKVAFSTVLQSLNTYKEIDEVRFICFDEETYNLYIALLIATV</sequence>
<dbReference type="RefSeq" id="WP_079423334.1">
    <property type="nucleotide sequence ID" value="NZ_MZGV01000014.1"/>
</dbReference>
<dbReference type="EMBL" id="MZGV01000014">
    <property type="protein sequence ID" value="OPJ62611.1"/>
    <property type="molecule type" value="Genomic_DNA"/>
</dbReference>
<protein>
    <submittedName>
        <fullName evidence="2">O-acetyl-ADP-ribose deacetylase</fullName>
        <ecNumber evidence="2">3.5.1.-</ecNumber>
    </submittedName>
</protein>
<reference evidence="2 3" key="1">
    <citation type="submission" date="2017-03" db="EMBL/GenBank/DDBJ databases">
        <title>Genome sequence of Clostridium oryzae DSM 28571.</title>
        <authorList>
            <person name="Poehlein A."/>
            <person name="Daniel R."/>
        </authorList>
    </citation>
    <scope>NUCLEOTIDE SEQUENCE [LARGE SCALE GENOMIC DNA]</scope>
    <source>
        <strain evidence="2 3">DSM 28571</strain>
    </source>
</reference>
<dbReference type="InterPro" id="IPR002589">
    <property type="entry name" value="Macro_dom"/>
</dbReference>
<dbReference type="NCBIfam" id="NF001663">
    <property type="entry name" value="PRK00431.1-4"/>
    <property type="match status" value="1"/>
</dbReference>
<dbReference type="SUPFAM" id="SSF52949">
    <property type="entry name" value="Macro domain-like"/>
    <property type="match status" value="1"/>
</dbReference>
<dbReference type="AlphaFoldDB" id="A0A1V4IRG1"/>
<evidence type="ECO:0000259" key="1">
    <source>
        <dbReference type="PROSITE" id="PS51154"/>
    </source>
</evidence>
<dbReference type="SMART" id="SM00506">
    <property type="entry name" value="A1pp"/>
    <property type="match status" value="1"/>
</dbReference>
<dbReference type="PANTHER" id="PTHR11106">
    <property type="entry name" value="GANGLIOSIDE INDUCED DIFFERENTIATION ASSOCIATED PROTEIN 2-RELATED"/>
    <property type="match status" value="1"/>
</dbReference>
<evidence type="ECO:0000313" key="3">
    <source>
        <dbReference type="Proteomes" id="UP000190080"/>
    </source>
</evidence>
<dbReference type="Gene3D" id="3.40.220.10">
    <property type="entry name" value="Leucine Aminopeptidase, subunit E, domain 1"/>
    <property type="match status" value="1"/>
</dbReference>
<keyword evidence="2" id="KW-0378">Hydrolase</keyword>
<dbReference type="Pfam" id="PF01661">
    <property type="entry name" value="Macro"/>
    <property type="match status" value="1"/>
</dbReference>
<dbReference type="STRING" id="1450648.CLORY_17410"/>
<dbReference type="EC" id="3.5.1.-" evidence="2"/>
<feature type="domain" description="Macro" evidence="1">
    <location>
        <begin position="1"/>
        <end position="177"/>
    </location>
</feature>
<dbReference type="GO" id="GO:0016787">
    <property type="term" value="F:hydrolase activity"/>
    <property type="evidence" value="ECO:0007669"/>
    <property type="project" value="UniProtKB-KW"/>
</dbReference>
<dbReference type="InterPro" id="IPR043472">
    <property type="entry name" value="Macro_dom-like"/>
</dbReference>
<name>A0A1V4IRG1_9CLOT</name>
<dbReference type="OrthoDB" id="6194521at2"/>
<evidence type="ECO:0000313" key="2">
    <source>
        <dbReference type="EMBL" id="OPJ62611.1"/>
    </source>
</evidence>